<dbReference type="EMBL" id="JADNRY010000225">
    <property type="protein sequence ID" value="KAF9060838.1"/>
    <property type="molecule type" value="Genomic_DNA"/>
</dbReference>
<evidence type="ECO:0000313" key="1">
    <source>
        <dbReference type="EMBL" id="KAF9060838.1"/>
    </source>
</evidence>
<keyword evidence="2" id="KW-1185">Reference proteome</keyword>
<dbReference type="Proteomes" id="UP000772434">
    <property type="component" value="Unassembled WGS sequence"/>
</dbReference>
<name>A0A9P5PCB4_9AGAR</name>
<dbReference type="OrthoDB" id="5985073at2759"/>
<reference evidence="1" key="1">
    <citation type="submission" date="2020-11" db="EMBL/GenBank/DDBJ databases">
        <authorList>
            <consortium name="DOE Joint Genome Institute"/>
            <person name="Ahrendt S."/>
            <person name="Riley R."/>
            <person name="Andreopoulos W."/>
            <person name="Labutti K."/>
            <person name="Pangilinan J."/>
            <person name="Ruiz-Duenas F.J."/>
            <person name="Barrasa J.M."/>
            <person name="Sanchez-Garcia M."/>
            <person name="Camarero S."/>
            <person name="Miyauchi S."/>
            <person name="Serrano A."/>
            <person name="Linde D."/>
            <person name="Babiker R."/>
            <person name="Drula E."/>
            <person name="Ayuso-Fernandez I."/>
            <person name="Pacheco R."/>
            <person name="Padilla G."/>
            <person name="Ferreira P."/>
            <person name="Barriuso J."/>
            <person name="Kellner H."/>
            <person name="Castanera R."/>
            <person name="Alfaro M."/>
            <person name="Ramirez L."/>
            <person name="Pisabarro A.G."/>
            <person name="Kuo A."/>
            <person name="Tritt A."/>
            <person name="Lipzen A."/>
            <person name="He G."/>
            <person name="Yan M."/>
            <person name="Ng V."/>
            <person name="Cullen D."/>
            <person name="Martin F."/>
            <person name="Rosso M.-N."/>
            <person name="Henrissat B."/>
            <person name="Hibbett D."/>
            <person name="Martinez A.T."/>
            <person name="Grigoriev I.V."/>
        </authorList>
    </citation>
    <scope>NUCLEOTIDE SEQUENCE</scope>
    <source>
        <strain evidence="1">AH 40177</strain>
    </source>
</reference>
<dbReference type="AlphaFoldDB" id="A0A9P5PCB4"/>
<evidence type="ECO:0000313" key="2">
    <source>
        <dbReference type="Proteomes" id="UP000772434"/>
    </source>
</evidence>
<comment type="caution">
    <text evidence="1">The sequence shown here is derived from an EMBL/GenBank/DDBJ whole genome shotgun (WGS) entry which is preliminary data.</text>
</comment>
<gene>
    <name evidence="1" type="ORF">BDP27DRAFT_1370171</name>
</gene>
<protein>
    <submittedName>
        <fullName evidence="1">Uncharacterized protein</fullName>
    </submittedName>
</protein>
<organism evidence="1 2">
    <name type="scientific">Rhodocollybia butyracea</name>
    <dbReference type="NCBI Taxonomy" id="206335"/>
    <lineage>
        <taxon>Eukaryota</taxon>
        <taxon>Fungi</taxon>
        <taxon>Dikarya</taxon>
        <taxon>Basidiomycota</taxon>
        <taxon>Agaricomycotina</taxon>
        <taxon>Agaricomycetes</taxon>
        <taxon>Agaricomycetidae</taxon>
        <taxon>Agaricales</taxon>
        <taxon>Marasmiineae</taxon>
        <taxon>Omphalotaceae</taxon>
        <taxon>Rhodocollybia</taxon>
    </lineage>
</organism>
<proteinExistence type="predicted"/>
<accession>A0A9P5PCB4</accession>
<sequence length="192" mass="20671">MYILYYKYQLLETGGKKEQDTAIIYTDGECSFKTSSSGLLQDVLPCGNTLGNSSVHISDNESTTICVSDHSGTVVHPIDSPCTSLLRKSGSLPSATCALTVAKLNDAPQDESSGKMELKIMLVEMVLFAPTDQHTLQNSIFLPRSLLNRGESPISVTSDRAFPGIPTFCAMNSTNTSDFGDIDSSSPLLFAF</sequence>